<dbReference type="Gene3D" id="3.40.50.1820">
    <property type="entry name" value="alpha/beta hydrolase"/>
    <property type="match status" value="1"/>
</dbReference>
<sequence>MKHLLITLLLSLRCSLLTAQAPEPPLTKPPIDTSVYNKWPSLAGASISNNGKYVIYTIENQPAGSQTLVLQATNGSWKMEIPGGQDVLYTHMTSDSRFAIYTTAGDSLCIVTLGSPDIEYLPPVSSFKLSGQWLAYQLKTPETRLVVRDLATGKRKIYHAVTDYFFSNDGAVLLLQTTSKKDSAAMQSLHWMQLADDNITTIWQGTKAGNIVFDSRSMQLAFTSGSRINGRVNTSCWYYKAGTNNAILLADDRTPGIDSNLQLDNIQHFSKDGRHLFISLKEKDKPARIPDPNAVRVNVWSYADEKLQSQQLQELNYSRNYSAVIPIHDHKVIRLEQAGDRTASLPCNNEKDEVILLTHTTGNAGNGESNWNVAARKSWYLVFVKNGLRKHITVLNDYLAVNISPAGKYLLYYDPAQKNYFSYEIATGTIRNITQGIAVSWSGYYSNDFPDASSEARGIAGWLQQDATVLIYDQRDIWQIDPLCIKPPVNLTNGYGRLHNTIFYLALENDAGEALTNNEPLILTAFNLDNKHNGFYSKALNKKGDPDSLTVGPYIYSITNNPYLPAGTGFSPLKALNTTTYIVKRMSAAESPNYFSTTNFRTFTRLSDLHPEKGYNWYTTTLHTFQTLDGQTTQGILYKPENFDPNKRYPLIFYYYERKSDELNAYLKPEYLAGGCNINIPSFVSNGYLVFTPDIHFTVGNPMQSTYNTVIAAANYMAGLPYVNPKKMGIQGCSFGGAQTNYLVTHTNLFAAAYSASGLANFISHYGSLAGAGESVQGVYELGQMRMGASLWQIPDQYIKNSPILEADKVTTPLFLMHTTNDGICPFANVVEFFTGLRRLGKKVWMLQYDDCNHGLWGKPAADLSIRITQFFDHYLKDAPPPKWMVNGVPAAMKGIETGLELDNSGKVP</sequence>
<comment type="caution">
    <text evidence="3">The sequence shown here is derived from an EMBL/GenBank/DDBJ whole genome shotgun (WGS) entry which is preliminary data.</text>
</comment>
<feature type="signal peptide" evidence="1">
    <location>
        <begin position="1"/>
        <end position="19"/>
    </location>
</feature>
<dbReference type="EMBL" id="PYGK01000016">
    <property type="protein sequence ID" value="PSL24148.1"/>
    <property type="molecule type" value="Genomic_DNA"/>
</dbReference>
<dbReference type="GO" id="GO:0008236">
    <property type="term" value="F:serine-type peptidase activity"/>
    <property type="evidence" value="ECO:0007669"/>
    <property type="project" value="InterPro"/>
</dbReference>
<dbReference type="RefSeq" id="WP_106605225.1">
    <property type="nucleotide sequence ID" value="NZ_PYGK01000016.1"/>
</dbReference>
<accession>A0A2P8FQZ1</accession>
<name>A0A2P8FQZ1_9BACT</name>
<evidence type="ECO:0000313" key="4">
    <source>
        <dbReference type="Proteomes" id="UP000240978"/>
    </source>
</evidence>
<dbReference type="InterPro" id="IPR029058">
    <property type="entry name" value="AB_hydrolase_fold"/>
</dbReference>
<dbReference type="GO" id="GO:0008239">
    <property type="term" value="F:dipeptidyl-peptidase activity"/>
    <property type="evidence" value="ECO:0007669"/>
    <property type="project" value="TreeGrafter"/>
</dbReference>
<proteinExistence type="predicted"/>
<dbReference type="OrthoDB" id="9812921at2"/>
<protein>
    <submittedName>
        <fullName evidence="3">Prolyl oligopeptidase family protein</fullName>
    </submittedName>
</protein>
<gene>
    <name evidence="3" type="ORF">CLV42_116134</name>
</gene>
<feature type="chain" id="PRO_5015131296" evidence="1">
    <location>
        <begin position="20"/>
        <end position="909"/>
    </location>
</feature>
<dbReference type="InterPro" id="IPR001375">
    <property type="entry name" value="Peptidase_S9_cat"/>
</dbReference>
<keyword evidence="1" id="KW-0732">Signal</keyword>
<dbReference type="SUPFAM" id="SSF82171">
    <property type="entry name" value="DPP6 N-terminal domain-like"/>
    <property type="match status" value="2"/>
</dbReference>
<dbReference type="InterPro" id="IPR050278">
    <property type="entry name" value="Serine_Prot_S9B/DPPIV"/>
</dbReference>
<dbReference type="Proteomes" id="UP000240978">
    <property type="component" value="Unassembled WGS sequence"/>
</dbReference>
<evidence type="ECO:0000256" key="1">
    <source>
        <dbReference type="SAM" id="SignalP"/>
    </source>
</evidence>
<feature type="domain" description="Peptidase S9 prolyl oligopeptidase catalytic" evidence="2">
    <location>
        <begin position="704"/>
        <end position="877"/>
    </location>
</feature>
<dbReference type="PANTHER" id="PTHR11731:SF193">
    <property type="entry name" value="DIPEPTIDYL PEPTIDASE 9"/>
    <property type="match status" value="1"/>
</dbReference>
<dbReference type="AlphaFoldDB" id="A0A2P8FQZ1"/>
<keyword evidence="4" id="KW-1185">Reference proteome</keyword>
<dbReference type="SUPFAM" id="SSF53474">
    <property type="entry name" value="alpha/beta-Hydrolases"/>
    <property type="match status" value="1"/>
</dbReference>
<dbReference type="PANTHER" id="PTHR11731">
    <property type="entry name" value="PROTEASE FAMILY S9B,C DIPEPTIDYL-PEPTIDASE IV-RELATED"/>
    <property type="match status" value="1"/>
</dbReference>
<evidence type="ECO:0000313" key="3">
    <source>
        <dbReference type="EMBL" id="PSL24148.1"/>
    </source>
</evidence>
<organism evidence="3 4">
    <name type="scientific">Chitinophaga ginsengisoli</name>
    <dbReference type="NCBI Taxonomy" id="363837"/>
    <lineage>
        <taxon>Bacteria</taxon>
        <taxon>Pseudomonadati</taxon>
        <taxon>Bacteroidota</taxon>
        <taxon>Chitinophagia</taxon>
        <taxon>Chitinophagales</taxon>
        <taxon>Chitinophagaceae</taxon>
        <taxon>Chitinophaga</taxon>
    </lineage>
</organism>
<reference evidence="3 4" key="1">
    <citation type="submission" date="2018-03" db="EMBL/GenBank/DDBJ databases">
        <title>Genomic Encyclopedia of Archaeal and Bacterial Type Strains, Phase II (KMG-II): from individual species to whole genera.</title>
        <authorList>
            <person name="Goeker M."/>
        </authorList>
    </citation>
    <scope>NUCLEOTIDE SEQUENCE [LARGE SCALE GENOMIC DNA]</scope>
    <source>
        <strain evidence="3 4">DSM 18107</strain>
    </source>
</reference>
<dbReference type="Pfam" id="PF00326">
    <property type="entry name" value="Peptidase_S9"/>
    <property type="match status" value="1"/>
</dbReference>
<evidence type="ECO:0000259" key="2">
    <source>
        <dbReference type="Pfam" id="PF00326"/>
    </source>
</evidence>
<dbReference type="GO" id="GO:0006508">
    <property type="term" value="P:proteolysis"/>
    <property type="evidence" value="ECO:0007669"/>
    <property type="project" value="InterPro"/>
</dbReference>